<dbReference type="AlphaFoldDB" id="A0A517VTZ9"/>
<dbReference type="Proteomes" id="UP000318704">
    <property type="component" value="Chromosome"/>
</dbReference>
<dbReference type="InterPro" id="IPR056055">
    <property type="entry name" value="DUF7638"/>
</dbReference>
<evidence type="ECO:0000313" key="3">
    <source>
        <dbReference type="EMBL" id="QDT96481.1"/>
    </source>
</evidence>
<feature type="domain" description="DUF7639" evidence="2">
    <location>
        <begin position="253"/>
        <end position="319"/>
    </location>
</feature>
<evidence type="ECO:0000313" key="4">
    <source>
        <dbReference type="Proteomes" id="UP000318704"/>
    </source>
</evidence>
<name>A0A517VTZ9_9PLAN</name>
<organism evidence="3 4">
    <name type="scientific">Gimesia aquarii</name>
    <dbReference type="NCBI Taxonomy" id="2527964"/>
    <lineage>
        <taxon>Bacteria</taxon>
        <taxon>Pseudomonadati</taxon>
        <taxon>Planctomycetota</taxon>
        <taxon>Planctomycetia</taxon>
        <taxon>Planctomycetales</taxon>
        <taxon>Planctomycetaceae</taxon>
        <taxon>Gimesia</taxon>
    </lineage>
</organism>
<evidence type="ECO:0000259" key="2">
    <source>
        <dbReference type="Pfam" id="PF24645"/>
    </source>
</evidence>
<feature type="domain" description="DUF7638" evidence="1">
    <location>
        <begin position="152"/>
        <end position="252"/>
    </location>
</feature>
<sequence>MTTSSIIRTRPKPLGQSPGIAIPGFIHNGTYFFTELDVFADGLFECWGGVDLDFLTRNLESGWISPMIPNGANFNIHELISGKVVSGKWTHNQDSLHERLLNCLQVLNPEMKDLFDFKGEDVELRDGARYSKVGLIDVTPCQKVCVENSPVGKSRYAFVCQNGQEYLVPLRIYADGGIDVHPLLGEEKLIDFNELEYMIKTKDLSMTVPDHTVIEIDTFGRFEIDDINFGINNPVEFLTEVQDIILELNGKPDSVTRCREVFQQYLEDPTVLNQKLLKEAYEAIPQHNRMYVGDMDTKDIPVRIAIYGENEIENWSHRIVARLESDSNLPTINIPKPKDKGGE</sequence>
<reference evidence="3 4" key="1">
    <citation type="submission" date="2019-03" db="EMBL/GenBank/DDBJ databases">
        <title>Deep-cultivation of Planctomycetes and their phenomic and genomic characterization uncovers novel biology.</title>
        <authorList>
            <person name="Wiegand S."/>
            <person name="Jogler M."/>
            <person name="Boedeker C."/>
            <person name="Pinto D."/>
            <person name="Vollmers J."/>
            <person name="Rivas-Marin E."/>
            <person name="Kohn T."/>
            <person name="Peeters S.H."/>
            <person name="Heuer A."/>
            <person name="Rast P."/>
            <person name="Oberbeckmann S."/>
            <person name="Bunk B."/>
            <person name="Jeske O."/>
            <person name="Meyerdierks A."/>
            <person name="Storesund J.E."/>
            <person name="Kallscheuer N."/>
            <person name="Luecker S."/>
            <person name="Lage O.M."/>
            <person name="Pohl T."/>
            <person name="Merkel B.J."/>
            <person name="Hornburger P."/>
            <person name="Mueller R.-W."/>
            <person name="Bruemmer F."/>
            <person name="Labrenz M."/>
            <person name="Spormann A.M."/>
            <person name="Op den Camp H."/>
            <person name="Overmann J."/>
            <person name="Amann R."/>
            <person name="Jetten M.S.M."/>
            <person name="Mascher T."/>
            <person name="Medema M.H."/>
            <person name="Devos D.P."/>
            <person name="Kaster A.-K."/>
            <person name="Ovreas L."/>
            <person name="Rohde M."/>
            <person name="Galperin M.Y."/>
            <person name="Jogler C."/>
        </authorList>
    </citation>
    <scope>NUCLEOTIDE SEQUENCE [LARGE SCALE GENOMIC DNA]</scope>
    <source>
        <strain evidence="3 4">V144</strain>
    </source>
</reference>
<dbReference type="RefSeq" id="WP_144984678.1">
    <property type="nucleotide sequence ID" value="NZ_CP037920.1"/>
</dbReference>
<dbReference type="Pfam" id="PF24645">
    <property type="entry name" value="DUF7639"/>
    <property type="match status" value="1"/>
</dbReference>
<dbReference type="EMBL" id="CP037920">
    <property type="protein sequence ID" value="QDT96481.1"/>
    <property type="molecule type" value="Genomic_DNA"/>
</dbReference>
<proteinExistence type="predicted"/>
<gene>
    <name evidence="3" type="ORF">V144x_19380</name>
</gene>
<accession>A0A517VTZ9</accession>
<dbReference type="KEGG" id="gaw:V144x_19380"/>
<feature type="domain" description="DUF7638" evidence="1">
    <location>
        <begin position="18"/>
        <end position="111"/>
    </location>
</feature>
<evidence type="ECO:0000259" key="1">
    <source>
        <dbReference type="Pfam" id="PF24644"/>
    </source>
</evidence>
<dbReference type="InterPro" id="IPR056056">
    <property type="entry name" value="DUF7639"/>
</dbReference>
<dbReference type="Pfam" id="PF24644">
    <property type="entry name" value="DUF7638"/>
    <property type="match status" value="2"/>
</dbReference>
<protein>
    <submittedName>
        <fullName evidence="3">Uncharacterized protein</fullName>
    </submittedName>
</protein>